<dbReference type="eggNOG" id="COG0337">
    <property type="taxonomic scope" value="Bacteria"/>
</dbReference>
<evidence type="ECO:0000256" key="12">
    <source>
        <dbReference type="ARBA" id="ARBA00022741"/>
    </source>
</evidence>
<evidence type="ECO:0000259" key="19">
    <source>
        <dbReference type="Pfam" id="PF01761"/>
    </source>
</evidence>
<keyword evidence="22" id="KW-1185">Reference proteome</keyword>
<evidence type="ECO:0000256" key="14">
    <source>
        <dbReference type="ARBA" id="ARBA00023027"/>
    </source>
</evidence>
<dbReference type="GO" id="GO:0046872">
    <property type="term" value="F:metal ion binding"/>
    <property type="evidence" value="ECO:0007669"/>
    <property type="project" value="UniProtKB-KW"/>
</dbReference>
<gene>
    <name evidence="18" type="primary">aroB</name>
    <name evidence="21" type="ORF">HMPREF9453_00963</name>
</gene>
<evidence type="ECO:0000256" key="4">
    <source>
        <dbReference type="ARBA" id="ARBA00004496"/>
    </source>
</evidence>
<feature type="domain" description="3-dehydroquinate synthase C-terminal" evidence="20">
    <location>
        <begin position="182"/>
        <end position="321"/>
    </location>
</feature>
<dbReference type="Gene3D" id="1.20.1090.10">
    <property type="entry name" value="Dehydroquinate synthase-like - alpha domain"/>
    <property type="match status" value="1"/>
</dbReference>
<dbReference type="CDD" id="cd08195">
    <property type="entry name" value="DHQS"/>
    <property type="match status" value="1"/>
</dbReference>
<keyword evidence="9 18" id="KW-0963">Cytoplasm</keyword>
<keyword evidence="12 18" id="KW-0547">Nucleotide-binding</keyword>
<keyword evidence="13 18" id="KW-0862">Zinc</keyword>
<comment type="pathway">
    <text evidence="5 18">Metabolic intermediate biosynthesis; chorismate biosynthesis; chorismate from D-erythrose 4-phosphate and phosphoenolpyruvate: step 2/7.</text>
</comment>
<dbReference type="InterPro" id="IPR056179">
    <property type="entry name" value="DHQS_C"/>
</dbReference>
<dbReference type="AlphaFoldDB" id="H1D025"/>
<evidence type="ECO:0000256" key="1">
    <source>
        <dbReference type="ARBA" id="ARBA00001393"/>
    </source>
</evidence>
<dbReference type="InterPro" id="IPR050071">
    <property type="entry name" value="Dehydroquinate_synthase"/>
</dbReference>
<keyword evidence="17 18" id="KW-0170">Cobalt</keyword>
<dbReference type="PANTHER" id="PTHR43622">
    <property type="entry name" value="3-DEHYDROQUINATE SYNTHASE"/>
    <property type="match status" value="1"/>
</dbReference>
<evidence type="ECO:0000256" key="11">
    <source>
        <dbReference type="ARBA" id="ARBA00022723"/>
    </source>
</evidence>
<comment type="subcellular location">
    <subcellularLocation>
        <location evidence="4 18">Cytoplasm</location>
    </subcellularLocation>
</comment>
<evidence type="ECO:0000256" key="9">
    <source>
        <dbReference type="ARBA" id="ARBA00022490"/>
    </source>
</evidence>
<dbReference type="OrthoDB" id="9806583at2"/>
<comment type="function">
    <text evidence="18">Catalyzes the conversion of 3-deoxy-D-arabino-heptulosonate 7-phosphate (DAHP) to dehydroquinate (DHQ).</text>
</comment>
<protein>
    <recommendedName>
        <fullName evidence="8 18">3-dehydroquinate synthase</fullName>
        <shortName evidence="18">DHQS</shortName>
        <ecNumber evidence="7 18">4.2.3.4</ecNumber>
    </recommendedName>
</protein>
<sequence length="355" mass="39153">MATVKVNLGKDSYEIEIERGLLDRVGEKIRALTKAEKIAVITDDHVEPLYGERIRKVLTEAGFDVRVIAIPAGEASKNMKVLSDVYDALSEFNMSRSDALVTLSGGVPGDLGGFAAATYMRGIPFFQIPTTILAQIDSSVGGKVAVDLPSGKNLAGAFYQPKGVFIDPDLLKTLPTRYVHDGLAEAVKYGCIGDRELFEIFEALETEEDLEKHIEEIILHSVLQKTRVVEEDEFDTGKRQVLNFGHTIGHAVERYFHYSTFTHGEGVAIGMSLLTEQTEKMGLTEKGTASRLIRVLHKLSLPTSIGVPAEDLIPQIMHDKKRRGKKITLVVLKKIGEAELLTISTDELSRYIVTE</sequence>
<feature type="binding site" evidence="18">
    <location>
        <position position="152"/>
    </location>
    <ligand>
        <name>NAD(+)</name>
        <dbReference type="ChEBI" id="CHEBI:57540"/>
    </ligand>
</feature>
<dbReference type="UniPathway" id="UPA00053">
    <property type="reaction ID" value="UER00085"/>
</dbReference>
<feature type="binding site" evidence="18">
    <location>
        <position position="185"/>
    </location>
    <ligand>
        <name>Zn(2+)</name>
        <dbReference type="ChEBI" id="CHEBI:29105"/>
    </ligand>
</feature>
<dbReference type="PATRIC" id="fig|742743.3.peg.988"/>
<dbReference type="NCBIfam" id="TIGR01357">
    <property type="entry name" value="aroB"/>
    <property type="match status" value="1"/>
</dbReference>
<dbReference type="RefSeq" id="WP_008859459.1">
    <property type="nucleotide sequence ID" value="NZ_JH591187.1"/>
</dbReference>
<comment type="cofactor">
    <cofactor evidence="18">
        <name>Co(2+)</name>
        <dbReference type="ChEBI" id="CHEBI:48828"/>
    </cofactor>
    <cofactor evidence="18">
        <name>Zn(2+)</name>
        <dbReference type="ChEBI" id="CHEBI:29105"/>
    </cofactor>
    <text evidence="18">Binds 1 divalent metal cation per subunit. Can use either Co(2+) or Zn(2+).</text>
</comment>
<comment type="cofactor">
    <cofactor evidence="3">
        <name>Zn(2+)</name>
        <dbReference type="ChEBI" id="CHEBI:29105"/>
    </cofactor>
</comment>
<feature type="binding site" evidence="18">
    <location>
        <position position="246"/>
    </location>
    <ligand>
        <name>Zn(2+)</name>
        <dbReference type="ChEBI" id="CHEBI:29105"/>
    </ligand>
</feature>
<keyword evidence="14 18" id="KW-0520">NAD</keyword>
<dbReference type="Proteomes" id="UP000003277">
    <property type="component" value="Unassembled WGS sequence"/>
</dbReference>
<comment type="catalytic activity">
    <reaction evidence="1 18">
        <text>7-phospho-2-dehydro-3-deoxy-D-arabino-heptonate = 3-dehydroquinate + phosphate</text>
        <dbReference type="Rhea" id="RHEA:21968"/>
        <dbReference type="ChEBI" id="CHEBI:32364"/>
        <dbReference type="ChEBI" id="CHEBI:43474"/>
        <dbReference type="ChEBI" id="CHEBI:58394"/>
        <dbReference type="EC" id="4.2.3.4"/>
    </reaction>
</comment>
<accession>H1D025</accession>
<dbReference type="EC" id="4.2.3.4" evidence="7 18"/>
<proteinExistence type="inferred from homology"/>
<evidence type="ECO:0000256" key="16">
    <source>
        <dbReference type="ARBA" id="ARBA00023239"/>
    </source>
</evidence>
<comment type="cofactor">
    <cofactor evidence="2 18">
        <name>NAD(+)</name>
        <dbReference type="ChEBI" id="CHEBI:57540"/>
    </cofactor>
</comment>
<dbReference type="SUPFAM" id="SSF56796">
    <property type="entry name" value="Dehydroquinate synthase-like"/>
    <property type="match status" value="1"/>
</dbReference>
<name>H1D025_9FIRM</name>
<evidence type="ECO:0000256" key="13">
    <source>
        <dbReference type="ARBA" id="ARBA00022833"/>
    </source>
</evidence>
<dbReference type="HAMAP" id="MF_00110">
    <property type="entry name" value="DHQ_synthase"/>
    <property type="match status" value="1"/>
</dbReference>
<organism evidence="21 22">
    <name type="scientific">Dialister succinatiphilus YIT 11850</name>
    <dbReference type="NCBI Taxonomy" id="742743"/>
    <lineage>
        <taxon>Bacteria</taxon>
        <taxon>Bacillati</taxon>
        <taxon>Bacillota</taxon>
        <taxon>Negativicutes</taxon>
        <taxon>Veillonellales</taxon>
        <taxon>Veillonellaceae</taxon>
        <taxon>Dialister</taxon>
    </lineage>
</organism>
<dbReference type="Pfam" id="PF01761">
    <property type="entry name" value="DHQ_synthase"/>
    <property type="match status" value="1"/>
</dbReference>
<comment type="caution">
    <text evidence="21">The sequence shown here is derived from an EMBL/GenBank/DDBJ whole genome shotgun (WGS) entry which is preliminary data.</text>
</comment>
<evidence type="ECO:0000256" key="6">
    <source>
        <dbReference type="ARBA" id="ARBA00005412"/>
    </source>
</evidence>
<feature type="domain" description="3-dehydroquinate synthase N-terminal" evidence="19">
    <location>
        <begin position="68"/>
        <end position="179"/>
    </location>
</feature>
<dbReference type="Pfam" id="PF24621">
    <property type="entry name" value="DHQS_C"/>
    <property type="match status" value="1"/>
</dbReference>
<evidence type="ECO:0000256" key="5">
    <source>
        <dbReference type="ARBA" id="ARBA00004661"/>
    </source>
</evidence>
<evidence type="ECO:0000256" key="7">
    <source>
        <dbReference type="ARBA" id="ARBA00013031"/>
    </source>
</evidence>
<dbReference type="EMBL" id="ADLT01000021">
    <property type="protein sequence ID" value="EHO63122.1"/>
    <property type="molecule type" value="Genomic_DNA"/>
</dbReference>
<dbReference type="GO" id="GO:0003856">
    <property type="term" value="F:3-dehydroquinate synthase activity"/>
    <property type="evidence" value="ECO:0007669"/>
    <property type="project" value="UniProtKB-UniRule"/>
</dbReference>
<dbReference type="STRING" id="742743.HMPREF9453_00963"/>
<comment type="caution">
    <text evidence="18">Lacks conserved residue(s) required for the propagation of feature annotation.</text>
</comment>
<evidence type="ECO:0000256" key="18">
    <source>
        <dbReference type="HAMAP-Rule" id="MF_00110"/>
    </source>
</evidence>
<dbReference type="GO" id="GO:0008652">
    <property type="term" value="P:amino acid biosynthetic process"/>
    <property type="evidence" value="ECO:0007669"/>
    <property type="project" value="UniProtKB-KW"/>
</dbReference>
<evidence type="ECO:0000256" key="2">
    <source>
        <dbReference type="ARBA" id="ARBA00001911"/>
    </source>
</evidence>
<dbReference type="InterPro" id="IPR030963">
    <property type="entry name" value="DHQ_synth_fam"/>
</dbReference>
<feature type="binding site" evidence="18">
    <location>
        <begin position="106"/>
        <end position="110"/>
    </location>
    <ligand>
        <name>NAD(+)</name>
        <dbReference type="ChEBI" id="CHEBI:57540"/>
    </ligand>
</feature>
<evidence type="ECO:0000256" key="10">
    <source>
        <dbReference type="ARBA" id="ARBA00022605"/>
    </source>
</evidence>
<evidence type="ECO:0000256" key="3">
    <source>
        <dbReference type="ARBA" id="ARBA00001947"/>
    </source>
</evidence>
<dbReference type="InterPro" id="IPR030960">
    <property type="entry name" value="DHQS/DOIS_N"/>
</dbReference>
<dbReference type="GO" id="GO:0009073">
    <property type="term" value="P:aromatic amino acid family biosynthetic process"/>
    <property type="evidence" value="ECO:0007669"/>
    <property type="project" value="UniProtKB-KW"/>
</dbReference>
<keyword evidence="10 18" id="KW-0028">Amino-acid biosynthesis</keyword>
<dbReference type="PIRSF" id="PIRSF001455">
    <property type="entry name" value="DHQ_synth"/>
    <property type="match status" value="1"/>
</dbReference>
<comment type="similarity">
    <text evidence="6 18">Belongs to the sugar phosphate cyclases superfamily. Dehydroquinate synthase family.</text>
</comment>
<evidence type="ECO:0000256" key="17">
    <source>
        <dbReference type="ARBA" id="ARBA00023285"/>
    </source>
</evidence>
<evidence type="ECO:0000313" key="22">
    <source>
        <dbReference type="Proteomes" id="UP000003277"/>
    </source>
</evidence>
<evidence type="ECO:0000256" key="8">
    <source>
        <dbReference type="ARBA" id="ARBA00017684"/>
    </source>
</evidence>
<dbReference type="PANTHER" id="PTHR43622:SF7">
    <property type="entry name" value="3-DEHYDROQUINATE SYNTHASE, CHLOROPLASTIC"/>
    <property type="match status" value="1"/>
</dbReference>
<dbReference type="HOGENOM" id="CLU_001201_0_1_9"/>
<dbReference type="GO" id="GO:0005737">
    <property type="term" value="C:cytoplasm"/>
    <property type="evidence" value="ECO:0007669"/>
    <property type="project" value="UniProtKB-SubCell"/>
</dbReference>
<evidence type="ECO:0000313" key="21">
    <source>
        <dbReference type="EMBL" id="EHO63122.1"/>
    </source>
</evidence>
<feature type="binding site" evidence="18">
    <location>
        <begin position="130"/>
        <end position="131"/>
    </location>
    <ligand>
        <name>NAD(+)</name>
        <dbReference type="ChEBI" id="CHEBI:57540"/>
    </ligand>
</feature>
<feature type="binding site" evidence="18">
    <location>
        <position position="263"/>
    </location>
    <ligand>
        <name>Zn(2+)</name>
        <dbReference type="ChEBI" id="CHEBI:29105"/>
    </ligand>
</feature>
<keyword evidence="15 18" id="KW-0057">Aromatic amino acid biosynthesis</keyword>
<evidence type="ECO:0000259" key="20">
    <source>
        <dbReference type="Pfam" id="PF24621"/>
    </source>
</evidence>
<keyword evidence="11 18" id="KW-0479">Metal-binding</keyword>
<reference evidence="21 22" key="1">
    <citation type="submission" date="2011-11" db="EMBL/GenBank/DDBJ databases">
        <title>The Genome Sequence of Dialister succinatiphilus YIT 11850.</title>
        <authorList>
            <consortium name="The Broad Institute Genome Sequencing Platform"/>
            <person name="Earl A."/>
            <person name="Ward D."/>
            <person name="Feldgarden M."/>
            <person name="Gevers D."/>
            <person name="Morotomi M."/>
            <person name="Young S.K."/>
            <person name="Zeng Q."/>
            <person name="Gargeya S."/>
            <person name="Fitzgerald M."/>
            <person name="Haas B."/>
            <person name="Abouelleil A."/>
            <person name="Alvarado L."/>
            <person name="Arachchi H.M."/>
            <person name="Berlin A."/>
            <person name="Brown A."/>
            <person name="Chapman S.B."/>
            <person name="Dunbar C."/>
            <person name="Gearin G."/>
            <person name="Goldberg J."/>
            <person name="Griggs A."/>
            <person name="Gujja S."/>
            <person name="Heiman D."/>
            <person name="Howarth C."/>
            <person name="Lui A."/>
            <person name="MacDonald P.J.P."/>
            <person name="Montmayeur A."/>
            <person name="Murphy C."/>
            <person name="Neiman D."/>
            <person name="Pearson M."/>
            <person name="Priest M."/>
            <person name="Roberts A."/>
            <person name="Saif S."/>
            <person name="Shea T."/>
            <person name="Sisk P."/>
            <person name="Stolte C."/>
            <person name="Sykes S."/>
            <person name="Wortman J."/>
            <person name="Nusbaum C."/>
            <person name="Birren B."/>
        </authorList>
    </citation>
    <scope>NUCLEOTIDE SEQUENCE [LARGE SCALE GENOMIC DNA]</scope>
    <source>
        <strain evidence="21 22">YIT 11850</strain>
    </source>
</reference>
<dbReference type="FunFam" id="3.40.50.1970:FF:000007">
    <property type="entry name" value="Pentafunctional AROM polypeptide"/>
    <property type="match status" value="1"/>
</dbReference>
<keyword evidence="16 18" id="KW-0456">Lyase</keyword>
<dbReference type="GO" id="GO:0000166">
    <property type="term" value="F:nucleotide binding"/>
    <property type="evidence" value="ECO:0007669"/>
    <property type="project" value="UniProtKB-KW"/>
</dbReference>
<dbReference type="Gene3D" id="3.40.50.1970">
    <property type="match status" value="1"/>
</dbReference>
<dbReference type="InterPro" id="IPR016037">
    <property type="entry name" value="DHQ_synth_AroB"/>
</dbReference>
<feature type="binding site" evidence="18">
    <location>
        <position position="143"/>
    </location>
    <ligand>
        <name>NAD(+)</name>
        <dbReference type="ChEBI" id="CHEBI:57540"/>
    </ligand>
</feature>
<dbReference type="GO" id="GO:0009423">
    <property type="term" value="P:chorismate biosynthetic process"/>
    <property type="evidence" value="ECO:0007669"/>
    <property type="project" value="UniProtKB-UniRule"/>
</dbReference>
<evidence type="ECO:0000256" key="15">
    <source>
        <dbReference type="ARBA" id="ARBA00023141"/>
    </source>
</evidence>